<protein>
    <submittedName>
        <fullName evidence="3">Uncharacterized protein</fullName>
    </submittedName>
</protein>
<reference evidence="3" key="1">
    <citation type="submission" date="2022-03" db="EMBL/GenBank/DDBJ databases">
        <authorList>
            <person name="Alioto T."/>
            <person name="Alioto T."/>
            <person name="Gomez Garrido J."/>
        </authorList>
    </citation>
    <scope>NUCLEOTIDE SEQUENCE</scope>
</reference>
<keyword evidence="1" id="KW-0175">Coiled coil</keyword>
<sequence length="233" mass="26655">MMRTQGLRDFIAKAPEPQNGGRPRPDILSPQLSLTSEGQGSSHHQDDGEDLAPAQKWDIKQLIREMKQMFDADMNLARTEIQAVSQRVQASEEDIIDIRQELKTVGDTIRQLQSSDSAFQLRLDTMEDQNWQMNIKIWGILDSAGPAELSHYLRRLTATLLPHTQAKKLEFDGHVRINKAKQALPEAPQDLIVRCHSILDKRRFLTAVRNKTPLDFESSRLTFFQDITRTTLQ</sequence>
<evidence type="ECO:0000313" key="4">
    <source>
        <dbReference type="Proteomes" id="UP001295444"/>
    </source>
</evidence>
<dbReference type="InterPro" id="IPR004244">
    <property type="entry name" value="Transposase_22"/>
</dbReference>
<evidence type="ECO:0000313" key="3">
    <source>
        <dbReference type="EMBL" id="CAH2296926.1"/>
    </source>
</evidence>
<accession>A0AAD1SEQ1</accession>
<feature type="compositionally biased region" description="Polar residues" evidence="2">
    <location>
        <begin position="30"/>
        <end position="42"/>
    </location>
</feature>
<organism evidence="3 4">
    <name type="scientific">Pelobates cultripes</name>
    <name type="common">Western spadefoot toad</name>
    <dbReference type="NCBI Taxonomy" id="61616"/>
    <lineage>
        <taxon>Eukaryota</taxon>
        <taxon>Metazoa</taxon>
        <taxon>Chordata</taxon>
        <taxon>Craniata</taxon>
        <taxon>Vertebrata</taxon>
        <taxon>Euteleostomi</taxon>
        <taxon>Amphibia</taxon>
        <taxon>Batrachia</taxon>
        <taxon>Anura</taxon>
        <taxon>Pelobatoidea</taxon>
        <taxon>Pelobatidae</taxon>
        <taxon>Pelobates</taxon>
    </lineage>
</organism>
<feature type="coiled-coil region" evidence="1">
    <location>
        <begin position="74"/>
        <end position="101"/>
    </location>
</feature>
<dbReference type="EMBL" id="OW240916">
    <property type="protein sequence ID" value="CAH2296926.1"/>
    <property type="molecule type" value="Genomic_DNA"/>
</dbReference>
<name>A0AAD1SEQ1_PELCU</name>
<dbReference type="PANTHER" id="PTHR11505">
    <property type="entry name" value="L1 TRANSPOSABLE ELEMENT-RELATED"/>
    <property type="match status" value="1"/>
</dbReference>
<dbReference type="Proteomes" id="UP001295444">
    <property type="component" value="Chromosome 05"/>
</dbReference>
<evidence type="ECO:0000256" key="1">
    <source>
        <dbReference type="SAM" id="Coils"/>
    </source>
</evidence>
<dbReference type="Gene3D" id="3.30.70.1820">
    <property type="entry name" value="L1 transposable element, RRM domain"/>
    <property type="match status" value="1"/>
</dbReference>
<feature type="region of interest" description="Disordered" evidence="2">
    <location>
        <begin position="1"/>
        <end position="52"/>
    </location>
</feature>
<proteinExistence type="predicted"/>
<evidence type="ECO:0000256" key="2">
    <source>
        <dbReference type="SAM" id="MobiDB-lite"/>
    </source>
</evidence>
<gene>
    <name evidence="3" type="ORF">PECUL_23A006781</name>
</gene>
<keyword evidence="4" id="KW-1185">Reference proteome</keyword>
<dbReference type="AlphaFoldDB" id="A0AAD1SEQ1"/>